<dbReference type="PANTHER" id="PTHR31451">
    <property type="match status" value="1"/>
</dbReference>
<dbReference type="GO" id="GO:0004553">
    <property type="term" value="F:hydrolase activity, hydrolyzing O-glycosyl compounds"/>
    <property type="evidence" value="ECO:0007669"/>
    <property type="project" value="InterPro"/>
</dbReference>
<protein>
    <recommendedName>
        <fullName evidence="5">Glycoside hydrolase family 5 domain-containing protein</fullName>
    </recommendedName>
</protein>
<dbReference type="OrthoDB" id="9146353at2"/>
<gene>
    <name evidence="3" type="ORF">Pan189_09270</name>
</gene>
<dbReference type="KEGG" id="svp:Pan189_09270"/>
<accession>A0A517QY80</accession>
<keyword evidence="2" id="KW-0732">Signal</keyword>
<name>A0A517QY80_9PLAN</name>
<evidence type="ECO:0000256" key="1">
    <source>
        <dbReference type="SAM" id="MobiDB-lite"/>
    </source>
</evidence>
<keyword evidence="4" id="KW-1185">Reference proteome</keyword>
<feature type="signal peptide" evidence="2">
    <location>
        <begin position="1"/>
        <end position="25"/>
    </location>
</feature>
<evidence type="ECO:0000313" key="4">
    <source>
        <dbReference type="Proteomes" id="UP000317318"/>
    </source>
</evidence>
<dbReference type="EMBL" id="CP036268">
    <property type="protein sequence ID" value="QDT36567.1"/>
    <property type="molecule type" value="Genomic_DNA"/>
</dbReference>
<organism evidence="3 4">
    <name type="scientific">Stratiformator vulcanicus</name>
    <dbReference type="NCBI Taxonomy" id="2527980"/>
    <lineage>
        <taxon>Bacteria</taxon>
        <taxon>Pseudomonadati</taxon>
        <taxon>Planctomycetota</taxon>
        <taxon>Planctomycetia</taxon>
        <taxon>Planctomycetales</taxon>
        <taxon>Planctomycetaceae</taxon>
        <taxon>Stratiformator</taxon>
    </lineage>
</organism>
<feature type="region of interest" description="Disordered" evidence="1">
    <location>
        <begin position="694"/>
        <end position="723"/>
    </location>
</feature>
<sequence precursor="true">MNYALRSLASALFATSVALFLAVTASGEESFVEYQYDWNNTAGSVTDMSHYLDAPAGKNGFIRVDGDDLATPDGSRFRIWGMNVGGNECFPSHEDAAGFAGDLARMGVNVVRFHHLDSKREKSTIDYSKGDSRHLDLNDLDKLDFYIAELKKRGVYTNLNLNVSRRFMPGDDVPGWNEIGIAKGATLYDDRLIELQMEYARNLLTHENPYTGMRYCDDPAVAVVELVNENSMFESWWQGRLSGSSDRAGFMGDTWAPLPKAMTDVLDNKYNKWLKDNLKQEQLAELQIEVDAALDGRIPRLEPSEFAAASKLRFHSELKFLMELEAEYFERMRKLLRDEIGLKCLIVGSADHNDWISPFPIVKNLLMFDIVDGHGYWHHPQLGTPTWFGMHYPMVNDPLDSSFVQFSRTPVHGKPFVSSETNEPFPHRFTAENFPIVAAYGLLNDWDGIYWFAWGDGREAKPEEGLPTNRWFDVANDPVKMTNLAALAPMWYRGDVREAETEIVREMTDEVMLESARLDRKNFRPFFTPDFALSTPLRHRVSWKVGDKTATEFPAAIPVLDHIPSDTGELNWDNVDKRAGIVSINTPKTQGLVGFVKGSGIDTPVLKHELETPFCSLILTSLDGKRLSKSSRILLAACDWATNTDFEWSVDKNVVKNWGKGPTVITPVKGRIYLADGFAGVSENAIQVTPLTPEGREGGTTLKVTLKDPQSPSSAKRREGLPSFEIGDPATTWYLIEVKRPE</sequence>
<dbReference type="InterPro" id="IPR045053">
    <property type="entry name" value="MAN-like"/>
</dbReference>
<dbReference type="AlphaFoldDB" id="A0A517QY80"/>
<dbReference type="RefSeq" id="WP_145362766.1">
    <property type="nucleotide sequence ID" value="NZ_CP036268.1"/>
</dbReference>
<dbReference type="SUPFAM" id="SSF51445">
    <property type="entry name" value="(Trans)glycosidases"/>
    <property type="match status" value="1"/>
</dbReference>
<dbReference type="InterPro" id="IPR017853">
    <property type="entry name" value="GH"/>
</dbReference>
<reference evidence="3 4" key="1">
    <citation type="submission" date="2019-02" db="EMBL/GenBank/DDBJ databases">
        <title>Deep-cultivation of Planctomycetes and their phenomic and genomic characterization uncovers novel biology.</title>
        <authorList>
            <person name="Wiegand S."/>
            <person name="Jogler M."/>
            <person name="Boedeker C."/>
            <person name="Pinto D."/>
            <person name="Vollmers J."/>
            <person name="Rivas-Marin E."/>
            <person name="Kohn T."/>
            <person name="Peeters S.H."/>
            <person name="Heuer A."/>
            <person name="Rast P."/>
            <person name="Oberbeckmann S."/>
            <person name="Bunk B."/>
            <person name="Jeske O."/>
            <person name="Meyerdierks A."/>
            <person name="Storesund J.E."/>
            <person name="Kallscheuer N."/>
            <person name="Luecker S."/>
            <person name="Lage O.M."/>
            <person name="Pohl T."/>
            <person name="Merkel B.J."/>
            <person name="Hornburger P."/>
            <person name="Mueller R.-W."/>
            <person name="Bruemmer F."/>
            <person name="Labrenz M."/>
            <person name="Spormann A.M."/>
            <person name="Op den Camp H."/>
            <person name="Overmann J."/>
            <person name="Amann R."/>
            <person name="Jetten M.S.M."/>
            <person name="Mascher T."/>
            <person name="Medema M.H."/>
            <person name="Devos D.P."/>
            <person name="Kaster A.-K."/>
            <person name="Ovreas L."/>
            <person name="Rohde M."/>
            <person name="Galperin M.Y."/>
            <person name="Jogler C."/>
        </authorList>
    </citation>
    <scope>NUCLEOTIDE SEQUENCE [LARGE SCALE GENOMIC DNA]</scope>
    <source>
        <strain evidence="3 4">Pan189</strain>
    </source>
</reference>
<evidence type="ECO:0008006" key="5">
    <source>
        <dbReference type="Google" id="ProtNLM"/>
    </source>
</evidence>
<feature type="chain" id="PRO_5021766402" description="Glycoside hydrolase family 5 domain-containing protein" evidence="2">
    <location>
        <begin position="26"/>
        <end position="742"/>
    </location>
</feature>
<dbReference type="Gene3D" id="3.20.20.80">
    <property type="entry name" value="Glycosidases"/>
    <property type="match status" value="1"/>
</dbReference>
<proteinExistence type="predicted"/>
<evidence type="ECO:0000256" key="2">
    <source>
        <dbReference type="SAM" id="SignalP"/>
    </source>
</evidence>
<evidence type="ECO:0000313" key="3">
    <source>
        <dbReference type="EMBL" id="QDT36567.1"/>
    </source>
</evidence>
<dbReference type="Proteomes" id="UP000317318">
    <property type="component" value="Chromosome"/>
</dbReference>